<gene>
    <name evidence="2" type="ORF">AFR_21505</name>
</gene>
<dbReference type="HOGENOM" id="CLU_101036_2_1_11"/>
<reference evidence="2 3" key="1">
    <citation type="journal article" date="2014" name="J. Biotechnol.">
        <title>Complete genome sequence of the actinobacterium Actinoplanes friuliensis HAG 010964, producer of the lipopeptide antibiotic friulimycin.</title>
        <authorList>
            <person name="Ruckert C."/>
            <person name="Szczepanowski R."/>
            <person name="Albersmeier A."/>
            <person name="Goesmann A."/>
            <person name="Fischer N."/>
            <person name="Steinkamper A."/>
            <person name="Puhler A."/>
            <person name="Biener R."/>
            <person name="Schwartz D."/>
            <person name="Kalinowski J."/>
        </authorList>
    </citation>
    <scope>NUCLEOTIDE SEQUENCE [LARGE SCALE GENOMIC DNA]</scope>
    <source>
        <strain evidence="2 3">DSM 7358</strain>
    </source>
</reference>
<comment type="similarity">
    <text evidence="1">Belongs to the UPF0303 family.</text>
</comment>
<dbReference type="NCBIfam" id="NF002696">
    <property type="entry name" value="PRK02487.1-5"/>
    <property type="match status" value="1"/>
</dbReference>
<dbReference type="Pfam" id="PF03928">
    <property type="entry name" value="HbpS-like"/>
    <property type="match status" value="1"/>
</dbReference>
<dbReference type="EMBL" id="CP006272">
    <property type="protein sequence ID" value="AGZ42571.1"/>
    <property type="molecule type" value="Genomic_DNA"/>
</dbReference>
<protein>
    <recommendedName>
        <fullName evidence="1">UPF0303 protein AFR_21505</fullName>
    </recommendedName>
</protein>
<dbReference type="KEGG" id="afs:AFR_21505"/>
<dbReference type="Proteomes" id="UP000017746">
    <property type="component" value="Chromosome"/>
</dbReference>
<dbReference type="PATRIC" id="fig|1246995.3.peg.4362"/>
<dbReference type="SUPFAM" id="SSF143744">
    <property type="entry name" value="GlcG-like"/>
    <property type="match status" value="1"/>
</dbReference>
<evidence type="ECO:0000313" key="3">
    <source>
        <dbReference type="Proteomes" id="UP000017746"/>
    </source>
</evidence>
<accession>U5W3T7</accession>
<dbReference type="HAMAP" id="MF_00761">
    <property type="entry name" value="UPF0303"/>
    <property type="match status" value="1"/>
</dbReference>
<dbReference type="eggNOG" id="COG4702">
    <property type="taxonomic scope" value="Bacteria"/>
</dbReference>
<dbReference type="PIRSF" id="PIRSF008757">
    <property type="entry name" value="UCP008757"/>
    <property type="match status" value="1"/>
</dbReference>
<name>U5W3T7_9ACTN</name>
<dbReference type="Gene3D" id="3.30.450.150">
    <property type="entry name" value="Haem-degrading domain"/>
    <property type="match status" value="1"/>
</dbReference>
<sequence length="159" mass="17149">MAVMTDDDLIARLEDDERRLTFTRFDNADAWHLGSLLVDLATTRDLPVAVDIRRGTQQLFHAALPGSTADNDSWIARKVRVVERFAASSYLVGRRLAAKGDTLDAKYGVDPADYAAHGGAFPVRVPDVGVVGVVTVSGLPQADDHALVVEAIEAHLDVS</sequence>
<dbReference type="PANTHER" id="PTHR28255:SF1">
    <property type="entry name" value="UPF0303 PROTEIN YBR137W"/>
    <property type="match status" value="1"/>
</dbReference>
<organism evidence="2 3">
    <name type="scientific">Actinoplanes friuliensis DSM 7358</name>
    <dbReference type="NCBI Taxonomy" id="1246995"/>
    <lineage>
        <taxon>Bacteria</taxon>
        <taxon>Bacillati</taxon>
        <taxon>Actinomycetota</taxon>
        <taxon>Actinomycetes</taxon>
        <taxon>Micromonosporales</taxon>
        <taxon>Micromonosporaceae</taxon>
        <taxon>Actinoplanes</taxon>
    </lineage>
</organism>
<keyword evidence="3" id="KW-1185">Reference proteome</keyword>
<dbReference type="InterPro" id="IPR005624">
    <property type="entry name" value="PduO/GlcC-like"/>
</dbReference>
<dbReference type="PANTHER" id="PTHR28255">
    <property type="match status" value="1"/>
</dbReference>
<dbReference type="AlphaFoldDB" id="U5W3T7"/>
<dbReference type="InterPro" id="IPR038084">
    <property type="entry name" value="PduO/GlcC-like_sf"/>
</dbReference>
<evidence type="ECO:0000313" key="2">
    <source>
        <dbReference type="EMBL" id="AGZ42571.1"/>
    </source>
</evidence>
<dbReference type="InterPro" id="IPR010371">
    <property type="entry name" value="YBR137W-like"/>
</dbReference>
<proteinExistence type="inferred from homology"/>
<evidence type="ECO:0000256" key="1">
    <source>
        <dbReference type="HAMAP-Rule" id="MF_00761"/>
    </source>
</evidence>